<feature type="binding site" description="in other chain" evidence="10">
    <location>
        <begin position="258"/>
        <end position="259"/>
    </location>
    <ligand>
        <name>ATP</name>
        <dbReference type="ChEBI" id="CHEBI:30616"/>
        <note>ligand shared between two neighboring subunits</note>
    </ligand>
</feature>
<evidence type="ECO:0000256" key="7">
    <source>
        <dbReference type="ARBA" id="ARBA00022840"/>
    </source>
</evidence>
<comment type="subcellular location">
    <subcellularLocation>
        <location evidence="10 11">Cytoplasm</location>
    </subcellularLocation>
</comment>
<organism evidence="16 17">
    <name type="scientific">Anoxybacillus pushchinoensis</name>
    <dbReference type="NCBI Taxonomy" id="150248"/>
    <lineage>
        <taxon>Bacteria</taxon>
        <taxon>Bacillati</taxon>
        <taxon>Bacillota</taxon>
        <taxon>Bacilli</taxon>
        <taxon>Bacillales</taxon>
        <taxon>Anoxybacillaceae</taxon>
        <taxon>Anoxybacillus</taxon>
    </lineage>
</organism>
<dbReference type="EMBL" id="FOJQ01000003">
    <property type="protein sequence ID" value="SFA40289.1"/>
    <property type="molecule type" value="Genomic_DNA"/>
</dbReference>
<keyword evidence="17" id="KW-1185">Reference proteome</keyword>
<proteinExistence type="inferred from homology"/>
<feature type="domain" description="S-adenosylmethionine synthetase N-terminal" evidence="13">
    <location>
        <begin position="5"/>
        <end position="102"/>
    </location>
</feature>
<evidence type="ECO:0000256" key="1">
    <source>
        <dbReference type="ARBA" id="ARBA00005224"/>
    </source>
</evidence>
<feature type="binding site" description="in other chain" evidence="10">
    <location>
        <begin position="243"/>
        <end position="244"/>
    </location>
    <ligand>
        <name>ATP</name>
        <dbReference type="ChEBI" id="CHEBI:30616"/>
        <note>ligand shared between two neighboring subunits</note>
    </ligand>
</feature>
<evidence type="ECO:0000256" key="10">
    <source>
        <dbReference type="HAMAP-Rule" id="MF_00086"/>
    </source>
</evidence>
<dbReference type="HAMAP" id="MF_00086">
    <property type="entry name" value="S_AdoMet_synth1"/>
    <property type="match status" value="1"/>
</dbReference>
<dbReference type="InterPro" id="IPR002133">
    <property type="entry name" value="S-AdoMet_synthetase"/>
</dbReference>
<comment type="subunit">
    <text evidence="10">Homotetramer; dimer of dimers.</text>
</comment>
<keyword evidence="10" id="KW-0963">Cytoplasm</keyword>
<comment type="cofactor">
    <cofactor evidence="10">
        <name>Mg(2+)</name>
        <dbReference type="ChEBI" id="CHEBI:18420"/>
    </cofactor>
    <text evidence="10">Binds 2 divalent ions per subunit.</text>
</comment>
<feature type="binding site" evidence="10">
    <location>
        <position position="275"/>
    </location>
    <ligand>
        <name>ATP</name>
        <dbReference type="ChEBI" id="CHEBI:30616"/>
        <note>ligand shared between two neighboring subunits</note>
    </ligand>
</feature>
<keyword evidence="7 10" id="KW-0067">ATP-binding</keyword>
<reference evidence="17" key="1">
    <citation type="submission" date="2016-10" db="EMBL/GenBank/DDBJ databases">
        <authorList>
            <person name="Varghese N."/>
            <person name="Submissions S."/>
        </authorList>
    </citation>
    <scope>NUCLEOTIDE SEQUENCE [LARGE SCALE GENOMIC DNA]</scope>
    <source>
        <strain evidence="17">K1</strain>
    </source>
</reference>
<evidence type="ECO:0000256" key="12">
    <source>
        <dbReference type="RuleBase" id="RU004462"/>
    </source>
</evidence>
<dbReference type="Gene3D" id="3.30.300.10">
    <property type="match status" value="3"/>
</dbReference>
<comment type="function">
    <text evidence="10">Catalyzes the formation of S-adenosylmethionine (AdoMet) from methionine and ATP. The overall synthetic reaction is composed of two sequential steps, AdoMet formation and the subsequent tripolyphosphate hydrolysis which occurs prior to release of AdoMet from the enzyme.</text>
</comment>
<feature type="binding site" evidence="10">
    <location>
        <position position="279"/>
    </location>
    <ligand>
        <name>ATP</name>
        <dbReference type="ChEBI" id="CHEBI:30616"/>
        <note>ligand shared between two neighboring subunits</note>
    </ligand>
</feature>
<dbReference type="STRING" id="150248.SAMN05216169_100348"/>
<evidence type="ECO:0000256" key="3">
    <source>
        <dbReference type="ARBA" id="ARBA00022563"/>
    </source>
</evidence>
<keyword evidence="3 10" id="KW-0554">One-carbon metabolism</keyword>
<evidence type="ECO:0000259" key="15">
    <source>
        <dbReference type="Pfam" id="PF02773"/>
    </source>
</evidence>
<dbReference type="InterPro" id="IPR022636">
    <property type="entry name" value="S-AdoMet_synthetase_sfam"/>
</dbReference>
<accession>A0A1I0SLC6</accession>
<comment type="similarity">
    <text evidence="2 10 12">Belongs to the AdoMet synthase family.</text>
</comment>
<evidence type="ECO:0000256" key="5">
    <source>
        <dbReference type="ARBA" id="ARBA00022723"/>
    </source>
</evidence>
<evidence type="ECO:0000313" key="16">
    <source>
        <dbReference type="EMBL" id="SFA40289.1"/>
    </source>
</evidence>
<feature type="binding site" description="in other chain" evidence="10">
    <location>
        <position position="16"/>
    </location>
    <ligand>
        <name>ATP</name>
        <dbReference type="ChEBI" id="CHEBI:30616"/>
        <note>ligand shared between two neighboring subunits</note>
    </ligand>
</feature>
<comment type="cofactor">
    <cofactor evidence="10">
        <name>K(+)</name>
        <dbReference type="ChEBI" id="CHEBI:29103"/>
    </cofactor>
    <text evidence="10">Binds 1 potassium ion per subunit.</text>
</comment>
<keyword evidence="6 10" id="KW-0547">Nucleotide-binding</keyword>
<dbReference type="GO" id="GO:0005737">
    <property type="term" value="C:cytoplasm"/>
    <property type="evidence" value="ECO:0007669"/>
    <property type="project" value="UniProtKB-SubCell"/>
</dbReference>
<feature type="binding site" evidence="10">
    <location>
        <position position="252"/>
    </location>
    <ligand>
        <name>L-methionine</name>
        <dbReference type="ChEBI" id="CHEBI:57844"/>
        <note>ligand shared between two neighboring subunits</note>
    </ligand>
</feature>
<dbReference type="PANTHER" id="PTHR11964">
    <property type="entry name" value="S-ADENOSYLMETHIONINE SYNTHETASE"/>
    <property type="match status" value="1"/>
</dbReference>
<dbReference type="EC" id="2.5.1.6" evidence="10"/>
<dbReference type="FunFam" id="3.30.300.10:FF:000004">
    <property type="entry name" value="S-adenosylmethionine synthase"/>
    <property type="match status" value="1"/>
</dbReference>
<feature type="region of interest" description="Flexible loop" evidence="10">
    <location>
        <begin position="100"/>
        <end position="110"/>
    </location>
</feature>
<evidence type="ECO:0000256" key="4">
    <source>
        <dbReference type="ARBA" id="ARBA00022679"/>
    </source>
</evidence>
<feature type="binding site" description="in other chain" evidence="10">
    <location>
        <position position="283"/>
    </location>
    <ligand>
        <name>L-methionine</name>
        <dbReference type="ChEBI" id="CHEBI:57844"/>
        <note>ligand shared between two neighboring subunits</note>
    </ligand>
</feature>
<dbReference type="GO" id="GO:0006556">
    <property type="term" value="P:S-adenosylmethionine biosynthetic process"/>
    <property type="evidence" value="ECO:0007669"/>
    <property type="project" value="UniProtKB-UniRule"/>
</dbReference>
<feature type="domain" description="S-adenosylmethionine synthetase central" evidence="14">
    <location>
        <begin position="127"/>
        <end position="244"/>
    </location>
</feature>
<keyword evidence="8 10" id="KW-0460">Magnesium</keyword>
<comment type="catalytic activity">
    <reaction evidence="10">
        <text>L-methionine + ATP + H2O = S-adenosyl-L-methionine + phosphate + diphosphate</text>
        <dbReference type="Rhea" id="RHEA:21080"/>
        <dbReference type="ChEBI" id="CHEBI:15377"/>
        <dbReference type="ChEBI" id="CHEBI:30616"/>
        <dbReference type="ChEBI" id="CHEBI:33019"/>
        <dbReference type="ChEBI" id="CHEBI:43474"/>
        <dbReference type="ChEBI" id="CHEBI:57844"/>
        <dbReference type="ChEBI" id="CHEBI:59789"/>
        <dbReference type="EC" id="2.5.1.6"/>
    </reaction>
</comment>
<dbReference type="Pfam" id="PF02773">
    <property type="entry name" value="S-AdoMet_synt_C"/>
    <property type="match status" value="1"/>
</dbReference>
<dbReference type="PIRSF" id="PIRSF000497">
    <property type="entry name" value="MAT"/>
    <property type="match status" value="1"/>
</dbReference>
<feature type="binding site" description="in other chain" evidence="10">
    <location>
        <position position="57"/>
    </location>
    <ligand>
        <name>L-methionine</name>
        <dbReference type="ChEBI" id="CHEBI:57844"/>
        <note>ligand shared between two neighboring subunits</note>
    </ligand>
</feature>
<dbReference type="PROSITE" id="PS00376">
    <property type="entry name" value="ADOMET_SYNTHASE_1"/>
    <property type="match status" value="1"/>
</dbReference>
<feature type="binding site" evidence="10">
    <location>
        <position position="18"/>
    </location>
    <ligand>
        <name>Mg(2+)</name>
        <dbReference type="ChEBI" id="CHEBI:18420"/>
    </ligand>
</feature>
<feature type="binding site" evidence="10">
    <location>
        <position position="44"/>
    </location>
    <ligand>
        <name>K(+)</name>
        <dbReference type="ChEBI" id="CHEBI:29103"/>
    </ligand>
</feature>
<dbReference type="GO" id="GO:0000287">
    <property type="term" value="F:magnesium ion binding"/>
    <property type="evidence" value="ECO:0007669"/>
    <property type="project" value="UniProtKB-UniRule"/>
</dbReference>
<evidence type="ECO:0000256" key="11">
    <source>
        <dbReference type="RuleBase" id="RU000542"/>
    </source>
</evidence>
<dbReference type="InterPro" id="IPR022628">
    <property type="entry name" value="S-AdoMet_synt_N"/>
</dbReference>
<evidence type="ECO:0000256" key="8">
    <source>
        <dbReference type="ARBA" id="ARBA00022842"/>
    </source>
</evidence>
<dbReference type="GO" id="GO:0006730">
    <property type="term" value="P:one-carbon metabolic process"/>
    <property type="evidence" value="ECO:0007669"/>
    <property type="project" value="UniProtKB-KW"/>
</dbReference>
<feature type="domain" description="S-adenosylmethionine synthetase C-terminal" evidence="15">
    <location>
        <begin position="246"/>
        <end position="385"/>
    </location>
</feature>
<name>A0A1I0SLC6_9BACL</name>
<gene>
    <name evidence="10" type="primary">metK</name>
    <name evidence="16" type="ORF">SAMN05216169_100348</name>
</gene>
<dbReference type="UniPathway" id="UPA00315">
    <property type="reaction ID" value="UER00080"/>
</dbReference>
<evidence type="ECO:0000256" key="2">
    <source>
        <dbReference type="ARBA" id="ARBA00009685"/>
    </source>
</evidence>
<dbReference type="InterPro" id="IPR022630">
    <property type="entry name" value="S-AdoMet_synt_C"/>
</dbReference>
<comment type="pathway">
    <text evidence="1 10">Amino-acid biosynthesis; S-adenosyl-L-methionine biosynthesis; S-adenosyl-L-methionine from L-methionine: step 1/1.</text>
</comment>
<dbReference type="GO" id="GO:0004478">
    <property type="term" value="F:methionine adenosyltransferase activity"/>
    <property type="evidence" value="ECO:0007669"/>
    <property type="project" value="UniProtKB-UniRule"/>
</dbReference>
<dbReference type="FunFam" id="3.30.300.10:FF:000003">
    <property type="entry name" value="S-adenosylmethionine synthase"/>
    <property type="match status" value="1"/>
</dbReference>
<evidence type="ECO:0000256" key="6">
    <source>
        <dbReference type="ARBA" id="ARBA00022741"/>
    </source>
</evidence>
<dbReference type="Pfam" id="PF02772">
    <property type="entry name" value="S-AdoMet_synt_M"/>
    <property type="match status" value="1"/>
</dbReference>
<evidence type="ECO:0000259" key="13">
    <source>
        <dbReference type="Pfam" id="PF00438"/>
    </source>
</evidence>
<dbReference type="GO" id="GO:0005524">
    <property type="term" value="F:ATP binding"/>
    <property type="evidence" value="ECO:0007669"/>
    <property type="project" value="UniProtKB-UniRule"/>
</dbReference>
<protein>
    <recommendedName>
        <fullName evidence="10">S-adenosylmethionine synthase</fullName>
        <shortName evidence="10">AdoMet synthase</shortName>
        <ecNumber evidence="10">2.5.1.6</ecNumber>
    </recommendedName>
    <alternativeName>
        <fullName evidence="10">MAT</fullName>
    </alternativeName>
    <alternativeName>
        <fullName evidence="10">Methionine adenosyltransferase</fullName>
    </alternativeName>
</protein>
<feature type="binding site" evidence="10">
    <location>
        <position position="252"/>
    </location>
    <ligand>
        <name>ATP</name>
        <dbReference type="ChEBI" id="CHEBI:30616"/>
        <note>ligand shared between two neighboring subunits</note>
    </ligand>
</feature>
<dbReference type="InterPro" id="IPR022631">
    <property type="entry name" value="ADOMET_SYNTHASE_CS"/>
</dbReference>
<dbReference type="PROSITE" id="PS00377">
    <property type="entry name" value="ADOMET_SYNTHASE_2"/>
    <property type="match status" value="1"/>
</dbReference>
<dbReference type="AlphaFoldDB" id="A0A1I0SLC6"/>
<dbReference type="SUPFAM" id="SSF55973">
    <property type="entry name" value="S-adenosylmethionine synthetase"/>
    <property type="match status" value="3"/>
</dbReference>
<dbReference type="NCBIfam" id="TIGR01034">
    <property type="entry name" value="metK"/>
    <property type="match status" value="1"/>
</dbReference>
<sequence length="401" mass="43899">MPKRRLFTSESVTEGHPDKICDQISDAVLDAILANDPNARVACETSVTTGLVLVSGEITTSTYVDIPKIVRDTIREIGYTRAKYGFDADTCAVLTSIDEQSPDIAMGVDKALEAREGQMTDEEIEAIGAGDQGLMFGFACNETKELMPLPISLAHKLARRLSEVRKEDILPYLRPDGKTQVTVEYDENGKPVRIDTIVVSTQHHPEITQDQIVRNIKEHVIKPVVPVELIDENTKYFINPTGRFVIGGPQGDAGLTGRKIIVDTYGGYARHGGGAFSGKDPTKVDRSAAYAARYVAKNIVAAGLADKCEVQLAYAIGVAKPVSISIDTFGTGKVSEDILIEVVRNNFDLRPAGIIKMLDLRRPIYKQTAAYGHFGRTDIDLPWERTDKAEALKQQALQLAK</sequence>
<keyword evidence="5 10" id="KW-0479">Metal-binding</keyword>
<dbReference type="OrthoDB" id="9801686at2"/>
<dbReference type="Proteomes" id="UP000198979">
    <property type="component" value="Unassembled WGS sequence"/>
</dbReference>
<feature type="binding site" description="in other chain" evidence="10">
    <location>
        <position position="100"/>
    </location>
    <ligand>
        <name>L-methionine</name>
        <dbReference type="ChEBI" id="CHEBI:57844"/>
        <note>ligand shared between two neighboring subunits</note>
    </ligand>
</feature>
<dbReference type="CDD" id="cd18079">
    <property type="entry name" value="S-AdoMet_synt"/>
    <property type="match status" value="1"/>
</dbReference>
<dbReference type="RefSeq" id="WP_091700231.1">
    <property type="nucleotide sequence ID" value="NZ_FOJQ01000003.1"/>
</dbReference>
<evidence type="ECO:0000256" key="9">
    <source>
        <dbReference type="ARBA" id="ARBA00022958"/>
    </source>
</evidence>
<evidence type="ECO:0000259" key="14">
    <source>
        <dbReference type="Pfam" id="PF02772"/>
    </source>
</evidence>
<keyword evidence="4 10" id="KW-0808">Transferase</keyword>
<dbReference type="InterPro" id="IPR022629">
    <property type="entry name" value="S-AdoMet_synt_central"/>
</dbReference>
<evidence type="ECO:0000313" key="17">
    <source>
        <dbReference type="Proteomes" id="UP000198979"/>
    </source>
</evidence>
<feature type="binding site" description="in other chain" evidence="10">
    <location>
        <begin position="176"/>
        <end position="178"/>
    </location>
    <ligand>
        <name>ATP</name>
        <dbReference type="ChEBI" id="CHEBI:30616"/>
        <note>ligand shared between two neighboring subunits</note>
    </ligand>
</feature>
<dbReference type="Pfam" id="PF00438">
    <property type="entry name" value="S-AdoMet_synt_N"/>
    <property type="match status" value="1"/>
</dbReference>
<keyword evidence="9 10" id="KW-0630">Potassium</keyword>